<dbReference type="OrthoDB" id="9841315at2"/>
<keyword evidence="1" id="KW-0472">Membrane</keyword>
<protein>
    <submittedName>
        <fullName evidence="2">Uncharacterized protein</fullName>
    </submittedName>
</protein>
<dbReference type="Proteomes" id="UP000270046">
    <property type="component" value="Chromosome"/>
</dbReference>
<sequence>MNIPLSHNPDSLNAVIKICSIVVLVTSIIAAGASVFLFYWGNQKDTLNKFASDPRTLNSTFVNQKALINELKKYSGTEIQILSVAGDLESEEFGNQFFKLLEDAGWKPKRARSMIGGVSPRDITIFKSNRVLIKEELALKTILKYLNYNFKIIDENNNPFNQKIDPNLIVLDIGLKY</sequence>
<dbReference type="AlphaFoldDB" id="A0A494VUV9"/>
<keyword evidence="1" id="KW-1133">Transmembrane helix</keyword>
<evidence type="ECO:0000256" key="1">
    <source>
        <dbReference type="SAM" id="Phobius"/>
    </source>
</evidence>
<accession>A0A494VUV9</accession>
<evidence type="ECO:0000313" key="2">
    <source>
        <dbReference type="EMBL" id="AYL97841.1"/>
    </source>
</evidence>
<proteinExistence type="predicted"/>
<keyword evidence="1" id="KW-0812">Transmembrane</keyword>
<name>A0A494VUV9_9SPHI</name>
<dbReference type="RefSeq" id="WP_119406124.1">
    <property type="nucleotide sequence ID" value="NZ_CP032869.1"/>
</dbReference>
<organism evidence="2 3">
    <name type="scientific">Mucilaginibacter celer</name>
    <dbReference type="NCBI Taxonomy" id="2305508"/>
    <lineage>
        <taxon>Bacteria</taxon>
        <taxon>Pseudomonadati</taxon>
        <taxon>Bacteroidota</taxon>
        <taxon>Sphingobacteriia</taxon>
        <taxon>Sphingobacteriales</taxon>
        <taxon>Sphingobacteriaceae</taxon>
        <taxon>Mucilaginibacter</taxon>
    </lineage>
</organism>
<gene>
    <name evidence="2" type="ORF">HYN43_022210</name>
</gene>
<reference evidence="2 3" key="1">
    <citation type="submission" date="2018-10" db="EMBL/GenBank/DDBJ databases">
        <title>Genome sequencing of Mucilaginibacter sp. HYN0043.</title>
        <authorList>
            <person name="Kim M."/>
            <person name="Yi H."/>
        </authorList>
    </citation>
    <scope>NUCLEOTIDE SEQUENCE [LARGE SCALE GENOMIC DNA]</scope>
    <source>
        <strain evidence="2 3">HYN0043</strain>
    </source>
</reference>
<keyword evidence="3" id="KW-1185">Reference proteome</keyword>
<feature type="transmembrane region" description="Helical" evidence="1">
    <location>
        <begin position="14"/>
        <end position="40"/>
    </location>
</feature>
<dbReference type="KEGG" id="muh:HYN43_022210"/>
<dbReference type="EMBL" id="CP032869">
    <property type="protein sequence ID" value="AYL97841.1"/>
    <property type="molecule type" value="Genomic_DNA"/>
</dbReference>
<evidence type="ECO:0000313" key="3">
    <source>
        <dbReference type="Proteomes" id="UP000270046"/>
    </source>
</evidence>